<organism evidence="12 13">
    <name type="scientific">Pinctada imbricata</name>
    <name type="common">Atlantic pearl-oyster</name>
    <name type="synonym">Pinctada martensii</name>
    <dbReference type="NCBI Taxonomy" id="66713"/>
    <lineage>
        <taxon>Eukaryota</taxon>
        <taxon>Metazoa</taxon>
        <taxon>Spiralia</taxon>
        <taxon>Lophotrochozoa</taxon>
        <taxon>Mollusca</taxon>
        <taxon>Bivalvia</taxon>
        <taxon>Autobranchia</taxon>
        <taxon>Pteriomorphia</taxon>
        <taxon>Pterioida</taxon>
        <taxon>Pterioidea</taxon>
        <taxon>Pteriidae</taxon>
        <taxon>Pinctada</taxon>
    </lineage>
</organism>
<evidence type="ECO:0000256" key="8">
    <source>
        <dbReference type="ARBA" id="ARBA00022989"/>
    </source>
</evidence>
<dbReference type="Pfam" id="PF03901">
    <property type="entry name" value="Glyco_transf_22"/>
    <property type="match status" value="1"/>
</dbReference>
<reference evidence="12" key="1">
    <citation type="submission" date="2019-08" db="EMBL/GenBank/DDBJ databases">
        <title>The improved chromosome-level genome for the pearl oyster Pinctada fucata martensii using PacBio sequencing and Hi-C.</title>
        <authorList>
            <person name="Zheng Z."/>
        </authorList>
    </citation>
    <scope>NUCLEOTIDE SEQUENCE</scope>
    <source>
        <strain evidence="12">ZZ-2019</strain>
        <tissue evidence="12">Adductor muscle</tissue>
    </source>
</reference>
<sequence>MLFPRYSFWIVFFVTLSWRLYYVSQRKNWWILHPDEVFQILEVAHSELYGYGFRPYEYLPDEKSEVSIARAQELDLGMYSLRSFIVPKIFVMIAYISDRIGFQGHHFLVWKLFHAVVTSFLPVSVFRFAFILTKSRDISMLSCILTASSVTLGVFGTHTLINSFLSPFIFSALSDIFQFMDLNRLSKPDIIHNKYPSESKEYNDKKCGLRDHNQNNFDFDMNSSESPKEKCFNPDSEQLQCKGIHHRKKPLQEMAEEASGHVTNSRSSICSKSVRSAFSTFVLGICVYIRPDSLVLIVFLFLPYSLDIFKQRIHICRKFVVLLTSFSVALLLCALDDVVSYGSLVLSPIQWIKFNVLSNYSSVIFGSSEFNFYFKEVFYRDVSALTLLSLFASGFLIQLIYKDSALKCSVKLLFSVVSIFMTYSFQKHKELRFIHDVLPFIFILYSSAFMFIMDTVSNNKKRAGNFKLLLFSSFSFYVASQISIFPSDFDLSSQKWTYMGRTDTSHVNECLNFVSKQNDVTGVFLDRSVHMTGAFSVLHRNVFLLSLIHNEFKEFDNNQSRYISQSVFDSRSHLSLSIHSKVSNYISVYNTPYLLKVLIENQNYNYLVMKCDRKFIDFGYEEVFKSGSMHVLKRKFSLEDEDKLRAVALGISMGDNPRILNYEASWLLTFELYQLAESKLHQSLKLQMENLQAFQLLLELYKRKGNSKDARSVLKYCLSKFPESDCRDKPNRDVIHSIYKKISSEI</sequence>
<gene>
    <name evidence="12" type="ORF">FSP39_019458</name>
</gene>
<feature type="transmembrane region" description="Helical" evidence="11">
    <location>
        <begin position="382"/>
        <end position="401"/>
    </location>
</feature>
<evidence type="ECO:0000256" key="2">
    <source>
        <dbReference type="ARBA" id="ARBA00004687"/>
    </source>
</evidence>
<feature type="transmembrane region" description="Helical" evidence="11">
    <location>
        <begin position="408"/>
        <end position="425"/>
    </location>
</feature>
<dbReference type="Proteomes" id="UP001186944">
    <property type="component" value="Unassembled WGS sequence"/>
</dbReference>
<dbReference type="GO" id="GO:0006506">
    <property type="term" value="P:GPI anchor biosynthetic process"/>
    <property type="evidence" value="ECO:0007669"/>
    <property type="project" value="UniProtKB-KW"/>
</dbReference>
<keyword evidence="9 11" id="KW-0472">Membrane</keyword>
<evidence type="ECO:0000256" key="5">
    <source>
        <dbReference type="ARBA" id="ARBA00022679"/>
    </source>
</evidence>
<dbReference type="InterPro" id="IPR005599">
    <property type="entry name" value="GPI_mannosylTrfase"/>
</dbReference>
<dbReference type="AlphaFoldDB" id="A0AA88XP40"/>
<keyword evidence="7 11" id="KW-0256">Endoplasmic reticulum</keyword>
<accession>A0AA88XP40</accession>
<comment type="subcellular location">
    <subcellularLocation>
        <location evidence="1 11">Endoplasmic reticulum membrane</location>
        <topology evidence="1 11">Multi-pass membrane protein</topology>
    </subcellularLocation>
</comment>
<evidence type="ECO:0000256" key="1">
    <source>
        <dbReference type="ARBA" id="ARBA00004477"/>
    </source>
</evidence>
<name>A0AA88XP40_PINIB</name>
<protein>
    <recommendedName>
        <fullName evidence="11">Mannosyltransferase</fullName>
        <ecNumber evidence="11">2.4.1.-</ecNumber>
    </recommendedName>
</protein>
<keyword evidence="6 11" id="KW-0812">Transmembrane</keyword>
<evidence type="ECO:0000256" key="10">
    <source>
        <dbReference type="ARBA" id="ARBA00038466"/>
    </source>
</evidence>
<keyword evidence="13" id="KW-1185">Reference proteome</keyword>
<evidence type="ECO:0000256" key="6">
    <source>
        <dbReference type="ARBA" id="ARBA00022692"/>
    </source>
</evidence>
<evidence type="ECO:0000256" key="7">
    <source>
        <dbReference type="ARBA" id="ARBA00022824"/>
    </source>
</evidence>
<feature type="transmembrane region" description="Helical" evidence="11">
    <location>
        <begin position="468"/>
        <end position="485"/>
    </location>
</feature>
<comment type="similarity">
    <text evidence="10">Belongs to the glycosyltransferase 22 family. PIGZ subfamily.</text>
</comment>
<keyword evidence="5" id="KW-0808">Transferase</keyword>
<keyword evidence="3" id="KW-0337">GPI-anchor biosynthesis</keyword>
<evidence type="ECO:0000256" key="9">
    <source>
        <dbReference type="ARBA" id="ARBA00023136"/>
    </source>
</evidence>
<dbReference type="GO" id="GO:0005789">
    <property type="term" value="C:endoplasmic reticulum membrane"/>
    <property type="evidence" value="ECO:0007669"/>
    <property type="project" value="UniProtKB-SubCell"/>
</dbReference>
<proteinExistence type="inferred from homology"/>
<dbReference type="GO" id="GO:0000026">
    <property type="term" value="F:alpha-1,2-mannosyltransferase activity"/>
    <property type="evidence" value="ECO:0007669"/>
    <property type="project" value="TreeGrafter"/>
</dbReference>
<dbReference type="EC" id="2.4.1.-" evidence="11"/>
<feature type="transmembrane region" description="Helical" evidence="11">
    <location>
        <begin position="79"/>
        <end position="96"/>
    </location>
</feature>
<keyword evidence="8 11" id="KW-1133">Transmembrane helix</keyword>
<dbReference type="PANTHER" id="PTHR22760:SF3">
    <property type="entry name" value="GPI MANNOSYLTRANSFERASE 4"/>
    <property type="match status" value="1"/>
</dbReference>
<feature type="transmembrane region" description="Helical" evidence="11">
    <location>
        <begin position="437"/>
        <end position="456"/>
    </location>
</feature>
<evidence type="ECO:0000256" key="3">
    <source>
        <dbReference type="ARBA" id="ARBA00022502"/>
    </source>
</evidence>
<evidence type="ECO:0000256" key="4">
    <source>
        <dbReference type="ARBA" id="ARBA00022676"/>
    </source>
</evidence>
<feature type="transmembrane region" description="Helical" evidence="11">
    <location>
        <begin position="6"/>
        <end position="23"/>
    </location>
</feature>
<feature type="transmembrane region" description="Helical" evidence="11">
    <location>
        <begin position="281"/>
        <end position="303"/>
    </location>
</feature>
<keyword evidence="4 11" id="KW-0328">Glycosyltransferase</keyword>
<feature type="transmembrane region" description="Helical" evidence="11">
    <location>
        <begin position="315"/>
        <end position="335"/>
    </location>
</feature>
<feature type="transmembrane region" description="Helical" evidence="11">
    <location>
        <begin position="108"/>
        <end position="129"/>
    </location>
</feature>
<dbReference type="PANTHER" id="PTHR22760">
    <property type="entry name" value="GLYCOSYLTRANSFERASE"/>
    <property type="match status" value="1"/>
</dbReference>
<dbReference type="EMBL" id="VSWD01000013">
    <property type="protein sequence ID" value="KAK3084812.1"/>
    <property type="molecule type" value="Genomic_DNA"/>
</dbReference>
<evidence type="ECO:0000313" key="12">
    <source>
        <dbReference type="EMBL" id="KAK3084812.1"/>
    </source>
</evidence>
<comment type="caution">
    <text evidence="12">The sequence shown here is derived from an EMBL/GenBank/DDBJ whole genome shotgun (WGS) entry which is preliminary data.</text>
</comment>
<feature type="transmembrane region" description="Helical" evidence="11">
    <location>
        <begin position="141"/>
        <end position="161"/>
    </location>
</feature>
<comment type="pathway">
    <text evidence="2">Glycolipid biosynthesis; glycosylphosphatidylinositol-anchor biosynthesis.</text>
</comment>
<evidence type="ECO:0000313" key="13">
    <source>
        <dbReference type="Proteomes" id="UP001186944"/>
    </source>
</evidence>
<evidence type="ECO:0000256" key="11">
    <source>
        <dbReference type="RuleBase" id="RU363075"/>
    </source>
</evidence>